<keyword evidence="3" id="KW-1185">Reference proteome</keyword>
<feature type="chain" id="PRO_5011638182" description="DUF3530 domain-containing protein" evidence="1">
    <location>
        <begin position="19"/>
        <end position="198"/>
    </location>
</feature>
<dbReference type="RefSeq" id="WP_090365568.1">
    <property type="nucleotide sequence ID" value="NZ_FNEM01000010.1"/>
</dbReference>
<organism evidence="2 3">
    <name type="scientific">Ferrimonas sediminum</name>
    <dbReference type="NCBI Taxonomy" id="718193"/>
    <lineage>
        <taxon>Bacteria</taxon>
        <taxon>Pseudomonadati</taxon>
        <taxon>Pseudomonadota</taxon>
        <taxon>Gammaproteobacteria</taxon>
        <taxon>Alteromonadales</taxon>
        <taxon>Ferrimonadaceae</taxon>
        <taxon>Ferrimonas</taxon>
    </lineage>
</organism>
<evidence type="ECO:0000256" key="1">
    <source>
        <dbReference type="SAM" id="SignalP"/>
    </source>
</evidence>
<feature type="signal peptide" evidence="1">
    <location>
        <begin position="1"/>
        <end position="18"/>
    </location>
</feature>
<dbReference type="InterPro" id="IPR022529">
    <property type="entry name" value="DUF3530"/>
</dbReference>
<sequence length="198" mass="21909">MIARLLLPLLLFCGLAQASEPNLYPSNLAGVRAEVLLVEPQRGSPYSGLSQALIARLPDLGWQVRVVPSLPEEPGEVLGGDTVWLAQGEVVGILAAKLADGKLEPPLALVSVGGFQWPEQDTPALAARLVMQPSPVLDVISDWDHPLSKAGQKQRAVEASRSNKRNYRQWRNYLDYQQVNDHQELITRIHGWLSRQLR</sequence>
<evidence type="ECO:0000313" key="2">
    <source>
        <dbReference type="EMBL" id="SDJ58787.1"/>
    </source>
</evidence>
<reference evidence="3" key="1">
    <citation type="submission" date="2016-10" db="EMBL/GenBank/DDBJ databases">
        <authorList>
            <person name="Varghese N."/>
            <person name="Submissions S."/>
        </authorList>
    </citation>
    <scope>NUCLEOTIDE SEQUENCE [LARGE SCALE GENOMIC DNA]</scope>
    <source>
        <strain evidence="3">DSM 23317</strain>
    </source>
</reference>
<accession>A0A1G8UYX1</accession>
<dbReference type="AlphaFoldDB" id="A0A1G8UYX1"/>
<dbReference type="Proteomes" id="UP000199527">
    <property type="component" value="Unassembled WGS sequence"/>
</dbReference>
<dbReference type="OrthoDB" id="6398252at2"/>
<protein>
    <recommendedName>
        <fullName evidence="4">DUF3530 domain-containing protein</fullName>
    </recommendedName>
</protein>
<evidence type="ECO:0008006" key="4">
    <source>
        <dbReference type="Google" id="ProtNLM"/>
    </source>
</evidence>
<proteinExistence type="predicted"/>
<dbReference type="Pfam" id="PF12048">
    <property type="entry name" value="DUF3530"/>
    <property type="match status" value="1"/>
</dbReference>
<dbReference type="EMBL" id="FNEM01000010">
    <property type="protein sequence ID" value="SDJ58787.1"/>
    <property type="molecule type" value="Genomic_DNA"/>
</dbReference>
<evidence type="ECO:0000313" key="3">
    <source>
        <dbReference type="Proteomes" id="UP000199527"/>
    </source>
</evidence>
<name>A0A1G8UYX1_9GAMM</name>
<keyword evidence="1" id="KW-0732">Signal</keyword>
<gene>
    <name evidence="2" type="ORF">SAMN04488540_11037</name>
</gene>